<evidence type="ECO:0000259" key="1">
    <source>
        <dbReference type="Pfam" id="PF18739"/>
    </source>
</evidence>
<dbReference type="InterPro" id="IPR041229">
    <property type="entry name" value="HEPN_Apea"/>
</dbReference>
<evidence type="ECO:0000313" key="4">
    <source>
        <dbReference type="Proteomes" id="UP000236527"/>
    </source>
</evidence>
<dbReference type="Proteomes" id="UP000236527">
    <property type="component" value="Unassembled WGS sequence"/>
</dbReference>
<protein>
    <submittedName>
        <fullName evidence="3">Uncharacterized protein</fullName>
    </submittedName>
</protein>
<evidence type="ECO:0000313" key="3">
    <source>
        <dbReference type="EMBL" id="GBE92543.1"/>
    </source>
</evidence>
<feature type="domain" description="ApeA N-terminal" evidence="2">
    <location>
        <begin position="8"/>
        <end position="328"/>
    </location>
</feature>
<organism evidence="3 4">
    <name type="scientific">Nostoc cycadae WK-1</name>
    <dbReference type="NCBI Taxonomy" id="1861711"/>
    <lineage>
        <taxon>Bacteria</taxon>
        <taxon>Bacillati</taxon>
        <taxon>Cyanobacteriota</taxon>
        <taxon>Cyanophyceae</taxon>
        <taxon>Nostocales</taxon>
        <taxon>Nostocaceae</taxon>
        <taxon>Nostoc</taxon>
    </lineage>
</organism>
<name>A0A2H6LH87_9NOSO</name>
<accession>A0A2H6LH87</accession>
<sequence length="528" mass="61519">MLEEFVSLGKWWLPHNPEVIVPGKLSFLPESGAKLELIGSFYSSPFEKTDQVKDISLPINIFNVEDEDDSNLVSGIELKFIKPEEIIILGLLDNNEEISLYRCSGQITKFEFGKNRENLSFNVEYVFRKIHFEKEQDIKFKSISVQYSHLEKWVGKSGIEVATSQEENKICVSYQPPSNIHLTKIGSLDINITFSQMYINPFDLYFGTTYYKANIEQKTYLTIQNPCNQPLDECINLLISFRDLLSFAITKPTSVIEITGIVNVIYQKPVKQKNLSITIEEELRETQVIIMFGLWGSAKNSEIELSPHEMLFTFSDVEKNLGAVFETWINKKETYEFVFDLLMTTIYTPSLYLHYKFINIIQALEAYHTSKYEGIYQDQKIYEKGLYTLFREILNNFPSEITDKEKGISDEFRNALKGKLKFQTRFTLETRLKEILNNISYLLPNNFIGSMEDRELFARRASETRNALTHHDKEKRKQAAEGLELFQLFHTLTVLLQICLLTELNLTDDSIKTLVQRNRLYLNTWRPR</sequence>
<keyword evidence="4" id="KW-1185">Reference proteome</keyword>
<comment type="caution">
    <text evidence="3">The sequence shown here is derived from an EMBL/GenBank/DDBJ whole genome shotgun (WGS) entry which is preliminary data.</text>
</comment>
<feature type="domain" description="Apea-like HEPN" evidence="1">
    <location>
        <begin position="358"/>
        <end position="509"/>
    </location>
</feature>
<dbReference type="InterPro" id="IPR041223">
    <property type="entry name" value="ApeA_NTD"/>
</dbReference>
<gene>
    <name evidence="3" type="ORF">NCWK1_2299</name>
</gene>
<dbReference type="Pfam" id="PF18862">
    <property type="entry name" value="ApeA_NTD1"/>
    <property type="match status" value="1"/>
</dbReference>
<dbReference type="RefSeq" id="WP_103124871.1">
    <property type="nucleotide sequence ID" value="NZ_DF978427.1"/>
</dbReference>
<reference evidence="4" key="1">
    <citation type="journal article" date="2018" name="Genome Announc.">
        <title>Draft Genome Sequence of the Nitrogen-Fixing and Hormogonia-Inducing Cyanobacterium Nostoc cycadae Strain WK-1, Isolated from the Coralloid Roots of Cycas revoluta.</title>
        <authorList>
            <person name="Kanesaki Y."/>
            <person name="Hirose M."/>
            <person name="Hirose Y."/>
            <person name="Fujisawa T."/>
            <person name="Nakamura Y."/>
            <person name="Watanabe S."/>
            <person name="Matsunaga S."/>
            <person name="Uchida H."/>
            <person name="Murakami A."/>
        </authorList>
    </citation>
    <scope>NUCLEOTIDE SEQUENCE [LARGE SCALE GENOMIC DNA]</scope>
    <source>
        <strain evidence="4">WK-1</strain>
    </source>
</reference>
<dbReference type="Pfam" id="PF18739">
    <property type="entry name" value="HEPN_Apea"/>
    <property type="match status" value="1"/>
</dbReference>
<proteinExistence type="predicted"/>
<dbReference type="EMBL" id="BDGE01000038">
    <property type="protein sequence ID" value="GBE92543.1"/>
    <property type="molecule type" value="Genomic_DNA"/>
</dbReference>
<evidence type="ECO:0000259" key="2">
    <source>
        <dbReference type="Pfam" id="PF18862"/>
    </source>
</evidence>
<dbReference type="AlphaFoldDB" id="A0A2H6LH87"/>